<sequence length="238" mass="26220">MMKDEHDTQTTDAFSVESILGDSWQAAGGLIVSQRHALVGHYRAVPAPKAFAVTGKRHLGSNTPDVARDAWQTPKWLFNHFAQMAGGFDIDAAANEHNALCESFFSEADNALSFDWDAGKKYWVNPPYSNILPWVEHVVVQGERPGSVAYMLLPDDVSTLWFRTAMDNAAEAYIIAHDGVKGSAGRSGRVQFVNAITGKTGNGNNKGSWVFVFRRHRVPVKISMIDRTICEASGDTFF</sequence>
<dbReference type="GO" id="GO:0009007">
    <property type="term" value="F:site-specific DNA-methyltransferase (adenine-specific) activity"/>
    <property type="evidence" value="ECO:0007669"/>
    <property type="project" value="InterPro"/>
</dbReference>
<keyword evidence="1" id="KW-0808">Transferase</keyword>
<dbReference type="Pfam" id="PF05869">
    <property type="entry name" value="Dam"/>
    <property type="match status" value="1"/>
</dbReference>
<name>A0A513ZYP0_9CAUD</name>
<evidence type="ECO:0000313" key="2">
    <source>
        <dbReference type="Proteomes" id="UP000318728"/>
    </source>
</evidence>
<evidence type="ECO:0000313" key="1">
    <source>
        <dbReference type="EMBL" id="QDH45797.1"/>
    </source>
</evidence>
<accession>A0A513ZYP0</accession>
<dbReference type="EMBL" id="MK798144">
    <property type="protein sequence ID" value="QDH45797.1"/>
    <property type="molecule type" value="Genomic_DNA"/>
</dbReference>
<gene>
    <name evidence="1" type="ORF">PSKM_gp40</name>
</gene>
<protein>
    <submittedName>
        <fullName evidence="1">DNA N-6-adenine-methyltransferase</fullName>
    </submittedName>
</protein>
<dbReference type="GO" id="GO:0003677">
    <property type="term" value="F:DNA binding"/>
    <property type="evidence" value="ECO:0007669"/>
    <property type="project" value="InterPro"/>
</dbReference>
<dbReference type="GO" id="GO:0009307">
    <property type="term" value="P:DNA restriction-modification system"/>
    <property type="evidence" value="ECO:0007669"/>
    <property type="project" value="InterPro"/>
</dbReference>
<reference evidence="1 2" key="1">
    <citation type="submission" date="2019-04" db="EMBL/GenBank/DDBJ databases">
        <title>Complete genome sequence of Pantoea sp. infecting bacteriophage vB_PagM_PSKM.</title>
        <authorList>
            <person name="Truncaite L."/>
            <person name="Simoliuniene M."/>
            <person name="Zajanckauskaite A."/>
            <person name="Meskys R."/>
            <person name="Simoliunas E."/>
        </authorList>
    </citation>
    <scope>NUCLEOTIDE SEQUENCE [LARGE SCALE GENOMIC DNA]</scope>
    <source>
        <strain evidence="1">PSKM</strain>
    </source>
</reference>
<proteinExistence type="predicted"/>
<keyword evidence="2" id="KW-1185">Reference proteome</keyword>
<keyword evidence="1" id="KW-0489">Methyltransferase</keyword>
<organism evidence="1 2">
    <name type="scientific">Pantoea phage vB_PagM_PSKM</name>
    <dbReference type="NCBI Taxonomy" id="2588094"/>
    <lineage>
        <taxon>Viruses</taxon>
        <taxon>Duplodnaviria</taxon>
        <taxon>Heunggongvirae</taxon>
        <taxon>Uroviricota</taxon>
        <taxon>Caudoviricetes</taxon>
        <taxon>Dibbivirus</taxon>
        <taxon>Dibbivirus PSKM</taxon>
    </lineage>
</organism>
<dbReference type="NCBIfam" id="TIGR01712">
    <property type="entry name" value="phage_N6A_met"/>
    <property type="match status" value="1"/>
</dbReference>
<dbReference type="GO" id="GO:0032259">
    <property type="term" value="P:methylation"/>
    <property type="evidence" value="ECO:0007669"/>
    <property type="project" value="UniProtKB-KW"/>
</dbReference>
<dbReference type="InterPro" id="IPR008593">
    <property type="entry name" value="Dam_MeTrfase"/>
</dbReference>
<dbReference type="Proteomes" id="UP000318728">
    <property type="component" value="Segment"/>
</dbReference>